<dbReference type="PANTHER" id="PTHR43475">
    <property type="entry name" value="METHYLTHIORIBOSE-1-PHOSPHATE ISOMERASE"/>
    <property type="match status" value="1"/>
</dbReference>
<feature type="binding site" evidence="2">
    <location>
        <begin position="244"/>
        <end position="245"/>
    </location>
    <ligand>
        <name>substrate</name>
    </ligand>
</feature>
<organism evidence="3 4">
    <name type="scientific">Catenulispora pinistramenti</name>
    <dbReference type="NCBI Taxonomy" id="2705254"/>
    <lineage>
        <taxon>Bacteria</taxon>
        <taxon>Bacillati</taxon>
        <taxon>Actinomycetota</taxon>
        <taxon>Actinomycetes</taxon>
        <taxon>Catenulisporales</taxon>
        <taxon>Catenulisporaceae</taxon>
        <taxon>Catenulispora</taxon>
    </lineage>
</organism>
<dbReference type="NCBIfam" id="TIGR00524">
    <property type="entry name" value="eIF-2B_rel"/>
    <property type="match status" value="1"/>
</dbReference>
<keyword evidence="2" id="KW-0486">Methionine biosynthesis</keyword>
<feature type="binding site" evidence="2">
    <location>
        <position position="193"/>
    </location>
    <ligand>
        <name>substrate</name>
    </ligand>
</feature>
<reference evidence="3 4" key="1">
    <citation type="submission" date="2020-02" db="EMBL/GenBank/DDBJ databases">
        <title>Acidophilic actinobacteria isolated from forest soil.</title>
        <authorList>
            <person name="Golinska P."/>
        </authorList>
    </citation>
    <scope>NUCLEOTIDE SEQUENCE [LARGE SCALE GENOMIC DNA]</scope>
    <source>
        <strain evidence="3 4">NL8</strain>
    </source>
</reference>
<dbReference type="InterPro" id="IPR027363">
    <property type="entry name" value="M1Pi_N"/>
</dbReference>
<feature type="binding site" evidence="2">
    <location>
        <position position="88"/>
    </location>
    <ligand>
        <name>substrate</name>
    </ligand>
</feature>
<evidence type="ECO:0000256" key="2">
    <source>
        <dbReference type="HAMAP-Rule" id="MF_01678"/>
    </source>
</evidence>
<dbReference type="SUPFAM" id="SSF100950">
    <property type="entry name" value="NagB/RpiA/CoA transferase-like"/>
    <property type="match status" value="1"/>
</dbReference>
<sequence length="341" mass="35816">MRTLDWEDGAVVTIDQCALPHQEITLRVRTVDELIDAIKRLAIRGAPALGIAGAFGVAIAARTHLSDADRPLGEAAARADAERLASARPTAVNLRWGVEQALASLGDGPDAVLATALRLMDEDDRMNHQATVNAADVIVGLCPDRPLRLLTHCNAGALATAGLRGTALGAVFELAERGLVEFVIVDETRPLLQGARLTAWELGRAGIPHRLSVDSAAASLMARGLVDCVVVGADRITANGDVANKIGTYGLAVSAAYHGIPMVVVAPESTVDEQLKDGALIEVEERDADEVRQVLGMPVAPEATEAFNPAFDVTPAELVTAVVTEARVMRSEKAAAGRTAR</sequence>
<evidence type="ECO:0000256" key="1">
    <source>
        <dbReference type="ARBA" id="ARBA00023235"/>
    </source>
</evidence>
<dbReference type="InterPro" id="IPR000649">
    <property type="entry name" value="IF-2B-related"/>
</dbReference>
<feature type="site" description="Transition state stabilizer" evidence="2">
    <location>
        <position position="153"/>
    </location>
</feature>
<keyword evidence="4" id="KW-1185">Reference proteome</keyword>
<dbReference type="Gene3D" id="1.20.120.420">
    <property type="entry name" value="translation initiation factor eif-2b, domain 1"/>
    <property type="match status" value="1"/>
</dbReference>
<dbReference type="Proteomes" id="UP000730482">
    <property type="component" value="Unassembled WGS sequence"/>
</dbReference>
<protein>
    <recommendedName>
        <fullName evidence="2">Methylthioribose-1-phosphate isomerase</fullName>
        <shortName evidence="2">M1Pi</shortName>
        <shortName evidence="2">MTR-1-P isomerase</shortName>
        <ecNumber evidence="2">5.3.1.23</ecNumber>
    </recommendedName>
    <alternativeName>
        <fullName evidence="2">S-methyl-5-thioribose-1-phosphate isomerase</fullName>
    </alternativeName>
</protein>
<dbReference type="InterPro" id="IPR005251">
    <property type="entry name" value="IF-M1Pi"/>
</dbReference>
<dbReference type="InterPro" id="IPR011559">
    <property type="entry name" value="Initiation_fac_2B_a/b/d"/>
</dbReference>
<dbReference type="NCBIfam" id="NF004326">
    <property type="entry name" value="PRK05720.1"/>
    <property type="match status" value="1"/>
</dbReference>
<name>A0ABS5KNJ1_9ACTN</name>
<dbReference type="GO" id="GO:0046523">
    <property type="term" value="F:S-methyl-5-thioribose-1-phosphate isomerase activity"/>
    <property type="evidence" value="ECO:0007669"/>
    <property type="project" value="UniProtKB-EC"/>
</dbReference>
<proteinExistence type="inferred from homology"/>
<feature type="binding site" evidence="2">
    <location>
        <begin position="44"/>
        <end position="46"/>
    </location>
    <ligand>
        <name>substrate</name>
    </ligand>
</feature>
<dbReference type="EMBL" id="JAAFYZ010000031">
    <property type="protein sequence ID" value="MBS2547617.1"/>
    <property type="molecule type" value="Genomic_DNA"/>
</dbReference>
<comment type="caution">
    <text evidence="3">The sequence shown here is derived from an EMBL/GenBank/DDBJ whole genome shotgun (WGS) entry which is preliminary data.</text>
</comment>
<dbReference type="InterPro" id="IPR042529">
    <property type="entry name" value="IF_2B-like_C"/>
</dbReference>
<dbReference type="Pfam" id="PF01008">
    <property type="entry name" value="IF-2B"/>
    <property type="match status" value="1"/>
</dbReference>
<comment type="function">
    <text evidence="2">Catalyzes the interconversion of methylthioribose-1-phosphate (MTR-1-P) into methylthioribulose-1-phosphate (MTRu-1-P).</text>
</comment>
<comment type="pathway">
    <text evidence="2">Amino-acid biosynthesis; L-methionine biosynthesis via salvage pathway; L-methionine from S-methyl-5-thio-alpha-D-ribose 1-phosphate: step 1/6.</text>
</comment>
<dbReference type="PANTHER" id="PTHR43475:SF1">
    <property type="entry name" value="METHYLTHIORIBOSE-1-PHOSPHATE ISOMERASE"/>
    <property type="match status" value="1"/>
</dbReference>
<gene>
    <name evidence="2 3" type="primary">mtnA</name>
    <name evidence="3" type="ORF">KGQ19_12110</name>
</gene>
<dbReference type="EC" id="5.3.1.23" evidence="2"/>
<feature type="active site" description="Proton donor" evidence="2">
    <location>
        <position position="234"/>
    </location>
</feature>
<accession>A0ABS5KNJ1</accession>
<dbReference type="Gene3D" id="3.40.50.10470">
    <property type="entry name" value="Translation initiation factor eif-2b, domain 2"/>
    <property type="match status" value="1"/>
</dbReference>
<dbReference type="HAMAP" id="MF_01678">
    <property type="entry name" value="Salvage_MtnA"/>
    <property type="match status" value="1"/>
</dbReference>
<dbReference type="InterPro" id="IPR037171">
    <property type="entry name" value="NagB/RpiA_transferase-like"/>
</dbReference>
<keyword evidence="1 2" id="KW-0413">Isomerase</keyword>
<evidence type="ECO:0000313" key="3">
    <source>
        <dbReference type="EMBL" id="MBS2547617.1"/>
    </source>
</evidence>
<comment type="similarity">
    <text evidence="2">Belongs to the EIF-2B alpha/beta/delta subunits family. MtnA subfamily.</text>
</comment>
<dbReference type="NCBIfam" id="TIGR00512">
    <property type="entry name" value="salvage_mtnA"/>
    <property type="match status" value="1"/>
</dbReference>
<keyword evidence="2" id="KW-0028">Amino-acid biosynthesis</keyword>
<dbReference type="RefSeq" id="WP_212009200.1">
    <property type="nucleotide sequence ID" value="NZ_JAAFYZ010000031.1"/>
</dbReference>
<comment type="catalytic activity">
    <reaction evidence="2">
        <text>5-(methylsulfanyl)-alpha-D-ribose 1-phosphate = 5-(methylsulfanyl)-D-ribulose 1-phosphate</text>
        <dbReference type="Rhea" id="RHEA:19989"/>
        <dbReference type="ChEBI" id="CHEBI:58533"/>
        <dbReference type="ChEBI" id="CHEBI:58548"/>
        <dbReference type="EC" id="5.3.1.23"/>
    </reaction>
</comment>
<evidence type="ECO:0000313" key="4">
    <source>
        <dbReference type="Proteomes" id="UP000730482"/>
    </source>
</evidence>